<dbReference type="PRINTS" id="PR00260">
    <property type="entry name" value="CHEMTRNSDUCR"/>
</dbReference>
<dbReference type="eggNOG" id="arCOG02320">
    <property type="taxonomic scope" value="Archaea"/>
</dbReference>
<dbReference type="PROSITE" id="PS50885">
    <property type="entry name" value="HAMP"/>
    <property type="match status" value="2"/>
</dbReference>
<dbReference type="PANTHER" id="PTHR32089:SF112">
    <property type="entry name" value="LYSOZYME-LIKE PROTEIN-RELATED"/>
    <property type="match status" value="1"/>
</dbReference>
<sequence>MSPRIRAIVPKFIRRSYSLKFAIILLVIGVSVGAIGVVGTAQIEDGVQSNVYENYETLALQQSEAVQEFHADNRRTVQSIARYSGLDSANQSEAQAYIDSEVADLDGGGAGEVNVHYLEENGDVVASSLVEPGTDLEGDWVDELDQQSGTYVTDAYQSGEYDDSTARVAYVTDSGDVPDGRVLVYTVPVSDYSISSTDGTRTMVVDSSGTVAFGETRSGLLEPYDESDELMSDADSLESGGMEAGPAQGVLATDDAFAGESYVVGYASVPGTDWVTLVHTPTEQAYGFVEDVRTYGTFATAGAVLLIGLVGAGFGWNTSRSIDRLTTKAARMEEGDLDVDLDSPRIDSIGRLYDGFDSMRDSLQTQIEETTQAREEAEAARAEAERLNDHLEAKADEYSDVMQTAADGDLTARMDPESENEAMTEIAAEFNDMIAEIEATTAEVKSFATEVATASEEVTASSEEVRSASGQVAESIQEISEGADRQNDSLQSVTQEMNGLSTTIEEIAASSNQVAELAERTAETGERGREAAQEAIEGMQEIETDSESAVEEIERLEEEMAQIDDLLEFITEVAEQTNMLALNANIEASRSSSSNEGFSAVAGEVKELAEDTREAAADIEDRLEQIKEQTDRTATEVQRTSDRVSEHTDSVERAADALDEIADYATETNTGVQEISNASDEQAASTQQVVAMVDDVAAIAEQTSSESETVAAAAEEQTTALTEVSRSAGELANRASHLSETLDNFETDADVEPGAAADLESEPEFDSDSVSDAGFDAADGDALETDLSNGTWSNEDDDSDAETVIGGTDGDDVIGGHGDDDDDGDAGFKLAEDAANESDEDVAEGDEVISFDESGVELNESDNEPDQSQKSAADAENADDTDPVDDAIEDAEAGDPEDDSEAVETDDGADPLSDSFQFDRSDDE</sequence>
<feature type="region of interest" description="Disordered" evidence="5">
    <location>
        <begin position="629"/>
        <end position="650"/>
    </location>
</feature>
<dbReference type="InterPro" id="IPR004090">
    <property type="entry name" value="Chemotax_Me-accpt_rcpt"/>
</dbReference>
<accession>F8D586</accession>
<feature type="coiled-coil region" evidence="4">
    <location>
        <begin position="360"/>
        <end position="401"/>
    </location>
</feature>
<dbReference type="GO" id="GO:0007165">
    <property type="term" value="P:signal transduction"/>
    <property type="evidence" value="ECO:0007669"/>
    <property type="project" value="UniProtKB-KW"/>
</dbReference>
<dbReference type="SUPFAM" id="SSF58104">
    <property type="entry name" value="Methyl-accepting chemotaxis protein (MCP) signaling domain"/>
    <property type="match status" value="1"/>
</dbReference>
<dbReference type="SMART" id="SM00304">
    <property type="entry name" value="HAMP"/>
    <property type="match status" value="3"/>
</dbReference>
<dbReference type="Gene3D" id="6.10.250.1910">
    <property type="match status" value="1"/>
</dbReference>
<keyword evidence="6" id="KW-0472">Membrane</keyword>
<feature type="region of interest" description="Disordered" evidence="5">
    <location>
        <begin position="703"/>
        <end position="924"/>
    </location>
</feature>
<evidence type="ECO:0000259" key="8">
    <source>
        <dbReference type="PROSITE" id="PS50885"/>
    </source>
</evidence>
<dbReference type="GO" id="GO:0016020">
    <property type="term" value="C:membrane"/>
    <property type="evidence" value="ECO:0007669"/>
    <property type="project" value="InterPro"/>
</dbReference>
<keyword evidence="10" id="KW-1185">Reference proteome</keyword>
<evidence type="ECO:0000256" key="1">
    <source>
        <dbReference type="ARBA" id="ARBA00023224"/>
    </source>
</evidence>
<dbReference type="EMBL" id="CP002839">
    <property type="protein sequence ID" value="AEH36444.1"/>
    <property type="molecule type" value="Genomic_DNA"/>
</dbReference>
<evidence type="ECO:0000256" key="5">
    <source>
        <dbReference type="SAM" id="MobiDB-lite"/>
    </source>
</evidence>
<dbReference type="Pfam" id="PF00015">
    <property type="entry name" value="MCPsignal"/>
    <property type="match status" value="1"/>
</dbReference>
<dbReference type="GO" id="GO:0004888">
    <property type="term" value="F:transmembrane signaling receptor activity"/>
    <property type="evidence" value="ECO:0007669"/>
    <property type="project" value="InterPro"/>
</dbReference>
<protein>
    <submittedName>
        <fullName evidence="9">Methyl-accepting chemotaxis sensory transducer</fullName>
    </submittedName>
</protein>
<feature type="compositionally biased region" description="Acidic residues" evidence="5">
    <location>
        <begin position="759"/>
        <end position="769"/>
    </location>
</feature>
<dbReference type="STRING" id="797210.Halxa_1816"/>
<feature type="domain" description="HAMP" evidence="8">
    <location>
        <begin position="399"/>
        <end position="442"/>
    </location>
</feature>
<feature type="transmembrane region" description="Helical" evidence="6">
    <location>
        <begin position="21"/>
        <end position="41"/>
    </location>
</feature>
<dbReference type="PANTHER" id="PTHR32089">
    <property type="entry name" value="METHYL-ACCEPTING CHEMOTAXIS PROTEIN MCPB"/>
    <property type="match status" value="1"/>
</dbReference>
<feature type="domain" description="HAMP" evidence="8">
    <location>
        <begin position="316"/>
        <end position="368"/>
    </location>
</feature>
<feature type="compositionally biased region" description="Acidic residues" evidence="5">
    <location>
        <begin position="834"/>
        <end position="850"/>
    </location>
</feature>
<keyword evidence="4" id="KW-0175">Coiled coil</keyword>
<dbReference type="Gene3D" id="1.10.287.950">
    <property type="entry name" value="Methyl-accepting chemotaxis protein"/>
    <property type="match status" value="1"/>
</dbReference>
<reference evidence="9 10" key="1">
    <citation type="journal article" date="2012" name="Stand. Genomic Sci.">
        <title>Complete genome sequence of Halopiger xanaduensis type strain (SH-6(T)).</title>
        <authorList>
            <person name="Anderson I."/>
            <person name="Tindall B.J."/>
            <person name="Rohde M."/>
            <person name="Lucas S."/>
            <person name="Han J."/>
            <person name="Lapidus A."/>
            <person name="Cheng J.F."/>
            <person name="Goodwin L."/>
            <person name="Pitluck S."/>
            <person name="Peters L."/>
            <person name="Pati A."/>
            <person name="Mikhailova N."/>
            <person name="Pagani I."/>
            <person name="Teshima H."/>
            <person name="Han C."/>
            <person name="Tapia R."/>
            <person name="Land M."/>
            <person name="Woyke T."/>
            <person name="Klenk H.P."/>
            <person name="Kyrpides N."/>
            <person name="Ivanova N."/>
        </authorList>
    </citation>
    <scope>NUCLEOTIDE SEQUENCE [LARGE SCALE GENOMIC DNA]</scope>
    <source>
        <strain evidence="10">DSM 18323 / JCM 14033 / SH-6</strain>
    </source>
</reference>
<dbReference type="AlphaFoldDB" id="F8D586"/>
<dbReference type="KEGG" id="hxa:Halxa_1816"/>
<dbReference type="GO" id="GO:0006935">
    <property type="term" value="P:chemotaxis"/>
    <property type="evidence" value="ECO:0007669"/>
    <property type="project" value="InterPro"/>
</dbReference>
<evidence type="ECO:0000313" key="10">
    <source>
        <dbReference type="Proteomes" id="UP000006794"/>
    </source>
</evidence>
<dbReference type="InterPro" id="IPR003660">
    <property type="entry name" value="HAMP_dom"/>
</dbReference>
<keyword evidence="6" id="KW-1133">Transmembrane helix</keyword>
<comment type="similarity">
    <text evidence="2">Belongs to the methyl-accepting chemotaxis (MCP) protein family.</text>
</comment>
<dbReference type="eggNOG" id="arCOG02342">
    <property type="taxonomic scope" value="Archaea"/>
</dbReference>
<dbReference type="SMART" id="SM00283">
    <property type="entry name" value="MA"/>
    <property type="match status" value="1"/>
</dbReference>
<evidence type="ECO:0000256" key="2">
    <source>
        <dbReference type="ARBA" id="ARBA00029447"/>
    </source>
</evidence>
<proteinExistence type="inferred from homology"/>
<gene>
    <name evidence="9" type="ordered locus">Halxa_1816</name>
</gene>
<organism evidence="9 10">
    <name type="scientific">Halopiger xanaduensis (strain DSM 18323 / JCM 14033 / SH-6)</name>
    <dbReference type="NCBI Taxonomy" id="797210"/>
    <lineage>
        <taxon>Archaea</taxon>
        <taxon>Methanobacteriati</taxon>
        <taxon>Methanobacteriota</taxon>
        <taxon>Stenosarchaea group</taxon>
        <taxon>Halobacteria</taxon>
        <taxon>Halobacteriales</taxon>
        <taxon>Natrialbaceae</taxon>
        <taxon>Halopiger</taxon>
    </lineage>
</organism>
<name>F8D586_HALXS</name>
<keyword evidence="6" id="KW-0812">Transmembrane</keyword>
<dbReference type="CDD" id="cd11386">
    <property type="entry name" value="MCP_signal"/>
    <property type="match status" value="1"/>
</dbReference>
<feature type="domain" description="Methyl-accepting transducer" evidence="7">
    <location>
        <begin position="461"/>
        <end position="697"/>
    </location>
</feature>
<dbReference type="HOGENOM" id="CLU_000445_107_19_2"/>
<evidence type="ECO:0000256" key="6">
    <source>
        <dbReference type="SAM" id="Phobius"/>
    </source>
</evidence>
<evidence type="ECO:0000259" key="7">
    <source>
        <dbReference type="PROSITE" id="PS50111"/>
    </source>
</evidence>
<feature type="compositionally biased region" description="Acidic residues" evidence="5">
    <location>
        <begin position="876"/>
        <end position="909"/>
    </location>
</feature>
<evidence type="ECO:0000313" key="9">
    <source>
        <dbReference type="EMBL" id="AEH36444.1"/>
    </source>
</evidence>
<keyword evidence="1 3" id="KW-0807">Transducer</keyword>
<dbReference type="InterPro" id="IPR004089">
    <property type="entry name" value="MCPsignal_dom"/>
</dbReference>
<feature type="compositionally biased region" description="Low complexity" evidence="5">
    <location>
        <begin position="703"/>
        <end position="724"/>
    </location>
</feature>
<dbReference type="PROSITE" id="PS50111">
    <property type="entry name" value="CHEMOTAXIS_TRANSDUC_2"/>
    <property type="match status" value="1"/>
</dbReference>
<feature type="coiled-coil region" evidence="4">
    <location>
        <begin position="539"/>
        <end position="573"/>
    </location>
</feature>
<evidence type="ECO:0000256" key="4">
    <source>
        <dbReference type="SAM" id="Coils"/>
    </source>
</evidence>
<evidence type="ECO:0000256" key="3">
    <source>
        <dbReference type="PROSITE-ProRule" id="PRU00284"/>
    </source>
</evidence>
<dbReference type="Pfam" id="PF00672">
    <property type="entry name" value="HAMP"/>
    <property type="match status" value="1"/>
</dbReference>
<dbReference type="Proteomes" id="UP000006794">
    <property type="component" value="Chromosome"/>
</dbReference>
<dbReference type="CDD" id="cd06225">
    <property type="entry name" value="HAMP"/>
    <property type="match status" value="2"/>
</dbReference>